<evidence type="ECO:0000256" key="9">
    <source>
        <dbReference type="HAMAP-Rule" id="MF_00135"/>
    </source>
</evidence>
<evidence type="ECO:0000256" key="8">
    <source>
        <dbReference type="ARBA" id="ARBA00023235"/>
    </source>
</evidence>
<dbReference type="Proteomes" id="UP000266796">
    <property type="component" value="Chromosome"/>
</dbReference>
<dbReference type="CDD" id="cd00405">
    <property type="entry name" value="PRAI"/>
    <property type="match status" value="1"/>
</dbReference>
<dbReference type="Pfam" id="PF00697">
    <property type="entry name" value="PRAI"/>
    <property type="match status" value="1"/>
</dbReference>
<dbReference type="InterPro" id="IPR011060">
    <property type="entry name" value="RibuloseP-bd_barrel"/>
</dbReference>
<dbReference type="InterPro" id="IPR001240">
    <property type="entry name" value="PRAI_dom"/>
</dbReference>
<evidence type="ECO:0000259" key="10">
    <source>
        <dbReference type="Pfam" id="PF00697"/>
    </source>
</evidence>
<dbReference type="EMBL" id="CP025628">
    <property type="protein sequence ID" value="AWD32339.1"/>
    <property type="molecule type" value="Genomic_DNA"/>
</dbReference>
<organism evidence="11 12">
    <name type="scientific">Candidatus Kinetoplastidibacterium kentomonadis</name>
    <dbReference type="NCBI Taxonomy" id="1576550"/>
    <lineage>
        <taxon>Bacteria</taxon>
        <taxon>Pseudomonadati</taxon>
        <taxon>Pseudomonadota</taxon>
        <taxon>Betaproteobacteria</taxon>
        <taxon>Candidatus Kinetoplastidibacterium</taxon>
    </lineage>
</organism>
<dbReference type="InterPro" id="IPR044643">
    <property type="entry name" value="TrpF_fam"/>
</dbReference>
<dbReference type="HAMAP" id="MF_00135">
    <property type="entry name" value="PRAI"/>
    <property type="match status" value="1"/>
</dbReference>
<evidence type="ECO:0000256" key="3">
    <source>
        <dbReference type="ARBA" id="ARBA00012572"/>
    </source>
</evidence>
<comment type="pathway">
    <text evidence="2 9">Amino-acid biosynthesis; L-tryptophan biosynthesis; L-tryptophan from chorismate: step 3/5.</text>
</comment>
<dbReference type="GO" id="GO:0000162">
    <property type="term" value="P:L-tryptophan biosynthetic process"/>
    <property type="evidence" value="ECO:0007669"/>
    <property type="project" value="UniProtKB-UniRule"/>
</dbReference>
<dbReference type="Gene3D" id="3.20.20.70">
    <property type="entry name" value="Aldolase class I"/>
    <property type="match status" value="1"/>
</dbReference>
<evidence type="ECO:0000256" key="6">
    <source>
        <dbReference type="ARBA" id="ARBA00022822"/>
    </source>
</evidence>
<dbReference type="PANTHER" id="PTHR42894">
    <property type="entry name" value="N-(5'-PHOSPHORIBOSYL)ANTHRANILATE ISOMERASE"/>
    <property type="match status" value="1"/>
</dbReference>
<protein>
    <recommendedName>
        <fullName evidence="4 9">N-(5'-phosphoribosyl)anthranilate isomerase</fullName>
        <shortName evidence="9">PRAI</shortName>
        <ecNumber evidence="3 9">5.3.1.24</ecNumber>
    </recommendedName>
</protein>
<evidence type="ECO:0000256" key="2">
    <source>
        <dbReference type="ARBA" id="ARBA00004664"/>
    </source>
</evidence>
<evidence type="ECO:0000256" key="4">
    <source>
        <dbReference type="ARBA" id="ARBA00022272"/>
    </source>
</evidence>
<dbReference type="GO" id="GO:0004640">
    <property type="term" value="F:phosphoribosylanthranilate isomerase activity"/>
    <property type="evidence" value="ECO:0007669"/>
    <property type="project" value="UniProtKB-UniRule"/>
</dbReference>
<evidence type="ECO:0000313" key="11">
    <source>
        <dbReference type="EMBL" id="AWD32339.1"/>
    </source>
</evidence>
<evidence type="ECO:0000256" key="1">
    <source>
        <dbReference type="ARBA" id="ARBA00001164"/>
    </source>
</evidence>
<dbReference type="PANTHER" id="PTHR42894:SF1">
    <property type="entry name" value="N-(5'-PHOSPHORIBOSYL)ANTHRANILATE ISOMERASE"/>
    <property type="match status" value="1"/>
</dbReference>
<keyword evidence="6 9" id="KW-0822">Tryptophan biosynthesis</keyword>
<dbReference type="OrthoDB" id="9796196at2"/>
<keyword evidence="5 9" id="KW-0028">Amino-acid biosynthesis</keyword>
<feature type="domain" description="N-(5'phosphoribosyl) anthranilate isomerase (PRAI)" evidence="10">
    <location>
        <begin position="6"/>
        <end position="209"/>
    </location>
</feature>
<dbReference type="AlphaFoldDB" id="A0A3Q8EU13"/>
<dbReference type="RefSeq" id="WP_108673758.1">
    <property type="nucleotide sequence ID" value="NZ_CP025628.1"/>
</dbReference>
<dbReference type="KEGG" id="kso:CKSOR_00215"/>
<dbReference type="SUPFAM" id="SSF51366">
    <property type="entry name" value="Ribulose-phoshate binding barrel"/>
    <property type="match status" value="1"/>
</dbReference>
<comment type="catalytic activity">
    <reaction evidence="1 9">
        <text>N-(5-phospho-beta-D-ribosyl)anthranilate = 1-(2-carboxyphenylamino)-1-deoxy-D-ribulose 5-phosphate</text>
        <dbReference type="Rhea" id="RHEA:21540"/>
        <dbReference type="ChEBI" id="CHEBI:18277"/>
        <dbReference type="ChEBI" id="CHEBI:58613"/>
        <dbReference type="EC" id="5.3.1.24"/>
    </reaction>
</comment>
<dbReference type="InterPro" id="IPR013785">
    <property type="entry name" value="Aldolase_TIM"/>
</dbReference>
<gene>
    <name evidence="9 11" type="primary">trpF</name>
    <name evidence="11" type="ORF">CKSOR_00215</name>
</gene>
<dbReference type="UniPathway" id="UPA00035">
    <property type="reaction ID" value="UER00042"/>
</dbReference>
<dbReference type="EC" id="5.3.1.24" evidence="3 9"/>
<keyword evidence="7 9" id="KW-0057">Aromatic amino acid biosynthesis</keyword>
<reference evidence="11 12" key="1">
    <citation type="journal article" date="2018" name="Parasitology">
        <title>The reduced genome of Candidatus Kinetoplastibacterium sorsogonicusi, the endosymbiont of Kentomonas sorsogonicus (Trypanosomatidae): loss of the haem-synthesis pathway.</title>
        <authorList>
            <person name="Silva F.M."/>
            <person name="Kostygov A.Y."/>
            <person name="Spodareva V.V."/>
            <person name="Butenko A."/>
            <person name="Tossou R."/>
            <person name="Lukes J."/>
            <person name="Yurchenko V."/>
            <person name="Alves J.M.P."/>
        </authorList>
    </citation>
    <scope>NUCLEOTIDE SEQUENCE [LARGE SCALE GENOMIC DNA]</scope>
    <source>
        <strain evidence="11 12">MF-08</strain>
    </source>
</reference>
<sequence>MKRTRVKICGFTEENDIYEAVKIGIDAIGIVFYEKSKRFVDINKAIKLRKEIPIFVNCVALFVNATKDFIMKVQDKVCPDILQFHGDIESQQFCESFHQKFIRAIRIGSDHLNSTEQIYLECKKYNNASGILFDSYTNNYGGSGKIFQHDLIKNLDKKINCPIILSGGINHDNLETAIKNIQPWAIDVSSGVESSCGIKSKNKMKDLISKLYHIDINNSRL</sequence>
<evidence type="ECO:0000256" key="7">
    <source>
        <dbReference type="ARBA" id="ARBA00023141"/>
    </source>
</evidence>
<dbReference type="NCBIfam" id="NF002298">
    <property type="entry name" value="PRK01222.1-4"/>
    <property type="match status" value="1"/>
</dbReference>
<evidence type="ECO:0000313" key="12">
    <source>
        <dbReference type="Proteomes" id="UP000266796"/>
    </source>
</evidence>
<proteinExistence type="inferred from homology"/>
<name>A0A3Q8EU13_9PROT</name>
<keyword evidence="8 9" id="KW-0413">Isomerase</keyword>
<comment type="similarity">
    <text evidence="9">Belongs to the TrpF family.</text>
</comment>
<evidence type="ECO:0000256" key="5">
    <source>
        <dbReference type="ARBA" id="ARBA00022605"/>
    </source>
</evidence>
<accession>A0A3Q8EU13</accession>
<keyword evidence="12" id="KW-1185">Reference proteome</keyword>